<dbReference type="InterPro" id="IPR020846">
    <property type="entry name" value="MFS_dom"/>
</dbReference>
<dbReference type="STRING" id="1193682.BJP25_19350"/>
<dbReference type="PANTHER" id="PTHR23501">
    <property type="entry name" value="MAJOR FACILITATOR SUPERFAMILY"/>
    <property type="match status" value="1"/>
</dbReference>
<feature type="transmembrane region" description="Helical" evidence="6">
    <location>
        <begin position="107"/>
        <end position="128"/>
    </location>
</feature>
<dbReference type="AlphaFoldDB" id="A0A1Q9LL68"/>
<feature type="transmembrane region" description="Helical" evidence="6">
    <location>
        <begin position="298"/>
        <end position="319"/>
    </location>
</feature>
<dbReference type="Gene3D" id="1.20.1250.20">
    <property type="entry name" value="MFS general substrate transporter like domains"/>
    <property type="match status" value="1"/>
</dbReference>
<dbReference type="GO" id="GO:0022857">
    <property type="term" value="F:transmembrane transporter activity"/>
    <property type="evidence" value="ECO:0007669"/>
    <property type="project" value="InterPro"/>
</dbReference>
<dbReference type="PANTHER" id="PTHR23501:SF191">
    <property type="entry name" value="VACUOLAR BASIC AMINO ACID TRANSPORTER 4"/>
    <property type="match status" value="1"/>
</dbReference>
<evidence type="ECO:0000259" key="7">
    <source>
        <dbReference type="PROSITE" id="PS50850"/>
    </source>
</evidence>
<dbReference type="Proteomes" id="UP000186040">
    <property type="component" value="Unassembled WGS sequence"/>
</dbReference>
<evidence type="ECO:0000256" key="5">
    <source>
        <dbReference type="ARBA" id="ARBA00023136"/>
    </source>
</evidence>
<evidence type="ECO:0000256" key="2">
    <source>
        <dbReference type="ARBA" id="ARBA00022448"/>
    </source>
</evidence>
<dbReference type="Gene3D" id="1.20.1720.10">
    <property type="entry name" value="Multidrug resistance protein D"/>
    <property type="match status" value="1"/>
</dbReference>
<reference evidence="8 9" key="1">
    <citation type="submission" date="2016-10" db="EMBL/GenBank/DDBJ databases">
        <title>The Draft Genome Sequence of Actinokineospora bangkokensis 44EHWT reveals the biosynthetic pathway of antifungal compounds Thailandins with unusual extender unit butylmalonyl-CoA.</title>
        <authorList>
            <person name="Greule A."/>
            <person name="Intra B."/>
            <person name="Flemming S."/>
            <person name="Rommel M.G."/>
            <person name="Panbangred W."/>
            <person name="Bechthold A."/>
        </authorList>
    </citation>
    <scope>NUCLEOTIDE SEQUENCE [LARGE SCALE GENOMIC DNA]</scope>
    <source>
        <strain evidence="8 9">44EHW</strain>
    </source>
</reference>
<feature type="transmembrane region" description="Helical" evidence="6">
    <location>
        <begin position="426"/>
        <end position="443"/>
    </location>
</feature>
<dbReference type="Pfam" id="PF07690">
    <property type="entry name" value="MFS_1"/>
    <property type="match status" value="1"/>
</dbReference>
<feature type="transmembrane region" description="Helical" evidence="6">
    <location>
        <begin position="204"/>
        <end position="223"/>
    </location>
</feature>
<keyword evidence="3 6" id="KW-0812">Transmembrane</keyword>
<comment type="subcellular location">
    <subcellularLocation>
        <location evidence="1">Cell inner membrane</location>
        <topology evidence="1">Multi-pass membrane protein</topology>
    </subcellularLocation>
</comment>
<dbReference type="InterPro" id="IPR011701">
    <property type="entry name" value="MFS"/>
</dbReference>
<dbReference type="RefSeq" id="WP_075975399.1">
    <property type="nucleotide sequence ID" value="NZ_MKQR01000015.1"/>
</dbReference>
<sequence>MARTGMRVRQRFDRRLIAPMVLGSALNPVNSSMLAVALVPIGIAFGAPPSETAWLVTGLYLATAVGQPVIGRLVDAFGPRPLYLLGTGLVGVAGVLGVLAPRLWVLVLARVLLGFGTSAAFPASMSLLRTEAERTGMASPAGVLATLSASSQVISAIGPTLGGFLIGVGGWHLIFAINVPLSLACLALGWLWLPRTHRGGHHGIDVTGMALFAAALTSLMLFLMLPGLTTLPLAVVAVGLAALFARRELGMASPFLDLRVLAGNRPLLLTYLRQVLSYITAYAYLYGFTQWLEHGRGLSPQGAGLAMLPMSGAAILATAVTGRSARVRGKLVVGGVVQVLACLGLLVVDGSSPVWVLAGIGVLVGIPQGLNGLANQNALYAQADAERMGASAGLLRTCTYLGALVSAAVTAAFFHNGAGTAGLHGMSWLLLGVAGLLVVVSLADRSLRRVGAPTA</sequence>
<keyword evidence="5 6" id="KW-0472">Membrane</keyword>
<feature type="transmembrane region" description="Helical" evidence="6">
    <location>
        <begin position="394"/>
        <end position="414"/>
    </location>
</feature>
<keyword evidence="2" id="KW-0813">Transport</keyword>
<dbReference type="EMBL" id="MKQR01000015">
    <property type="protein sequence ID" value="OLR92788.1"/>
    <property type="molecule type" value="Genomic_DNA"/>
</dbReference>
<feature type="transmembrane region" description="Helical" evidence="6">
    <location>
        <begin position="82"/>
        <end position="101"/>
    </location>
</feature>
<dbReference type="InterPro" id="IPR036259">
    <property type="entry name" value="MFS_trans_sf"/>
</dbReference>
<feature type="transmembrane region" description="Helical" evidence="6">
    <location>
        <begin position="331"/>
        <end position="348"/>
    </location>
</feature>
<evidence type="ECO:0000256" key="4">
    <source>
        <dbReference type="ARBA" id="ARBA00022989"/>
    </source>
</evidence>
<gene>
    <name evidence="8" type="ORF">BJP25_19350</name>
</gene>
<dbReference type="SUPFAM" id="SSF103473">
    <property type="entry name" value="MFS general substrate transporter"/>
    <property type="match status" value="1"/>
</dbReference>
<feature type="transmembrane region" description="Helical" evidence="6">
    <location>
        <begin position="267"/>
        <end position="286"/>
    </location>
</feature>
<dbReference type="GO" id="GO:0005886">
    <property type="term" value="C:plasma membrane"/>
    <property type="evidence" value="ECO:0007669"/>
    <property type="project" value="UniProtKB-SubCell"/>
</dbReference>
<feature type="transmembrane region" description="Helical" evidence="6">
    <location>
        <begin position="21"/>
        <end position="47"/>
    </location>
</feature>
<feature type="transmembrane region" description="Helical" evidence="6">
    <location>
        <begin position="140"/>
        <end position="165"/>
    </location>
</feature>
<keyword evidence="4 6" id="KW-1133">Transmembrane helix</keyword>
<feature type="domain" description="Major facilitator superfamily (MFS) profile" evidence="7">
    <location>
        <begin position="16"/>
        <end position="447"/>
    </location>
</feature>
<evidence type="ECO:0000256" key="1">
    <source>
        <dbReference type="ARBA" id="ARBA00004429"/>
    </source>
</evidence>
<feature type="transmembrane region" description="Helical" evidence="6">
    <location>
        <begin position="171"/>
        <end position="192"/>
    </location>
</feature>
<organism evidence="8 9">
    <name type="scientific">Actinokineospora bangkokensis</name>
    <dbReference type="NCBI Taxonomy" id="1193682"/>
    <lineage>
        <taxon>Bacteria</taxon>
        <taxon>Bacillati</taxon>
        <taxon>Actinomycetota</taxon>
        <taxon>Actinomycetes</taxon>
        <taxon>Pseudonocardiales</taxon>
        <taxon>Pseudonocardiaceae</taxon>
        <taxon>Actinokineospora</taxon>
    </lineage>
</organism>
<accession>A0A1Q9LL68</accession>
<evidence type="ECO:0000313" key="8">
    <source>
        <dbReference type="EMBL" id="OLR92788.1"/>
    </source>
</evidence>
<evidence type="ECO:0000256" key="3">
    <source>
        <dbReference type="ARBA" id="ARBA00022692"/>
    </source>
</evidence>
<evidence type="ECO:0000256" key="6">
    <source>
        <dbReference type="SAM" id="Phobius"/>
    </source>
</evidence>
<dbReference type="PROSITE" id="PS50850">
    <property type="entry name" value="MFS"/>
    <property type="match status" value="1"/>
</dbReference>
<comment type="caution">
    <text evidence="8">The sequence shown here is derived from an EMBL/GenBank/DDBJ whole genome shotgun (WGS) entry which is preliminary data.</text>
</comment>
<name>A0A1Q9LL68_9PSEU</name>
<proteinExistence type="predicted"/>
<protein>
    <submittedName>
        <fullName evidence="8">MFS transporter</fullName>
    </submittedName>
</protein>
<keyword evidence="9" id="KW-1185">Reference proteome</keyword>
<evidence type="ECO:0000313" key="9">
    <source>
        <dbReference type="Proteomes" id="UP000186040"/>
    </source>
</evidence>
<feature type="transmembrane region" description="Helical" evidence="6">
    <location>
        <begin position="354"/>
        <end position="373"/>
    </location>
</feature>